<organism evidence="2 3">
    <name type="scientific">Hyalangium minutum</name>
    <dbReference type="NCBI Taxonomy" id="394096"/>
    <lineage>
        <taxon>Bacteria</taxon>
        <taxon>Pseudomonadati</taxon>
        <taxon>Myxococcota</taxon>
        <taxon>Myxococcia</taxon>
        <taxon>Myxococcales</taxon>
        <taxon>Cystobacterineae</taxon>
        <taxon>Archangiaceae</taxon>
        <taxon>Hyalangium</taxon>
    </lineage>
</organism>
<dbReference type="RefSeq" id="WP_044184247.1">
    <property type="nucleotide sequence ID" value="NZ_JMCB01000003.1"/>
</dbReference>
<feature type="transmembrane region" description="Helical" evidence="1">
    <location>
        <begin position="21"/>
        <end position="42"/>
    </location>
</feature>
<reference evidence="2 3" key="1">
    <citation type="submission" date="2014-04" db="EMBL/GenBank/DDBJ databases">
        <title>Genome assembly of Hyalangium minutum DSM 14724.</title>
        <authorList>
            <person name="Sharma G."/>
            <person name="Subramanian S."/>
        </authorList>
    </citation>
    <scope>NUCLEOTIDE SEQUENCE [LARGE SCALE GENOMIC DNA]</scope>
    <source>
        <strain evidence="2 3">DSM 14724</strain>
    </source>
</reference>
<evidence type="ECO:0000313" key="3">
    <source>
        <dbReference type="Proteomes" id="UP000028725"/>
    </source>
</evidence>
<keyword evidence="1" id="KW-0812">Transmembrane</keyword>
<feature type="transmembrane region" description="Helical" evidence="1">
    <location>
        <begin position="54"/>
        <end position="78"/>
    </location>
</feature>
<protein>
    <submittedName>
        <fullName evidence="2">Uncharacterized protein</fullName>
    </submittedName>
</protein>
<accession>A0A085WQD6</accession>
<dbReference type="Proteomes" id="UP000028725">
    <property type="component" value="Unassembled WGS sequence"/>
</dbReference>
<evidence type="ECO:0000313" key="2">
    <source>
        <dbReference type="EMBL" id="KFE69899.1"/>
    </source>
</evidence>
<sequence>MSTDSATQPAELTPRQTFAGVVQHSASFVAIIGISVLFLPWFSGVWALGARIGFWGSVALTVLECIHVGVSALATVTLNAAGKPRPGERWMVASNAVQIAGAAAGIALVLFLRSKLWS</sequence>
<keyword evidence="1" id="KW-1133">Transmembrane helix</keyword>
<gene>
    <name evidence="2" type="ORF">DB31_4941</name>
</gene>
<keyword evidence="1" id="KW-0472">Membrane</keyword>
<feature type="transmembrane region" description="Helical" evidence="1">
    <location>
        <begin position="90"/>
        <end position="112"/>
    </location>
</feature>
<dbReference type="AlphaFoldDB" id="A0A085WQD6"/>
<keyword evidence="3" id="KW-1185">Reference proteome</keyword>
<evidence type="ECO:0000256" key="1">
    <source>
        <dbReference type="SAM" id="Phobius"/>
    </source>
</evidence>
<comment type="caution">
    <text evidence="2">The sequence shown here is derived from an EMBL/GenBank/DDBJ whole genome shotgun (WGS) entry which is preliminary data.</text>
</comment>
<dbReference type="EMBL" id="JMCB01000003">
    <property type="protein sequence ID" value="KFE69899.1"/>
    <property type="molecule type" value="Genomic_DNA"/>
</dbReference>
<name>A0A085WQD6_9BACT</name>
<proteinExistence type="predicted"/>